<keyword evidence="3" id="KW-1185">Reference proteome</keyword>
<dbReference type="EMBL" id="BMSL01000016">
    <property type="protein sequence ID" value="GGS52879.1"/>
    <property type="molecule type" value="Genomic_DNA"/>
</dbReference>
<dbReference type="AlphaFoldDB" id="A0A918LIT8"/>
<evidence type="ECO:0000313" key="3">
    <source>
        <dbReference type="Proteomes" id="UP000653493"/>
    </source>
</evidence>
<dbReference type="Proteomes" id="UP000653493">
    <property type="component" value="Unassembled WGS sequence"/>
</dbReference>
<organism evidence="2 3">
    <name type="scientific">Streptomyces griseoviridis</name>
    <dbReference type="NCBI Taxonomy" id="45398"/>
    <lineage>
        <taxon>Bacteria</taxon>
        <taxon>Bacillati</taxon>
        <taxon>Actinomycetota</taxon>
        <taxon>Actinomycetes</taxon>
        <taxon>Kitasatosporales</taxon>
        <taxon>Streptomycetaceae</taxon>
        <taxon>Streptomyces</taxon>
    </lineage>
</organism>
<evidence type="ECO:0000256" key="1">
    <source>
        <dbReference type="SAM" id="MobiDB-lite"/>
    </source>
</evidence>
<comment type="caution">
    <text evidence="2">The sequence shown here is derived from an EMBL/GenBank/DDBJ whole genome shotgun (WGS) entry which is preliminary data.</text>
</comment>
<evidence type="ECO:0000313" key="2">
    <source>
        <dbReference type="EMBL" id="GGS52879.1"/>
    </source>
</evidence>
<protein>
    <submittedName>
        <fullName evidence="2">Uncharacterized protein</fullName>
    </submittedName>
</protein>
<reference evidence="2" key="2">
    <citation type="submission" date="2020-09" db="EMBL/GenBank/DDBJ databases">
        <authorList>
            <person name="Sun Q."/>
            <person name="Ohkuma M."/>
        </authorList>
    </citation>
    <scope>NUCLEOTIDE SEQUENCE</scope>
    <source>
        <strain evidence="2">JCM 4234</strain>
    </source>
</reference>
<accession>A0A918LIT8</accession>
<name>A0A918LIT8_STRGD</name>
<proteinExistence type="predicted"/>
<feature type="region of interest" description="Disordered" evidence="1">
    <location>
        <begin position="417"/>
        <end position="437"/>
    </location>
</feature>
<gene>
    <name evidence="2" type="ORF">GCM10010238_47860</name>
</gene>
<reference evidence="2" key="1">
    <citation type="journal article" date="2014" name="Int. J. Syst. Evol. Microbiol.">
        <title>Complete genome sequence of Corynebacterium casei LMG S-19264T (=DSM 44701T), isolated from a smear-ripened cheese.</title>
        <authorList>
            <consortium name="US DOE Joint Genome Institute (JGI-PGF)"/>
            <person name="Walter F."/>
            <person name="Albersmeier A."/>
            <person name="Kalinowski J."/>
            <person name="Ruckert C."/>
        </authorList>
    </citation>
    <scope>NUCLEOTIDE SEQUENCE</scope>
    <source>
        <strain evidence="2">JCM 4234</strain>
    </source>
</reference>
<sequence>MTEQAQSPHRSPRGPWTGATCTIAPEPAVVGHTAALTLALTPGTPGPPSHTGQTCTVMVTLPVGDSDTDLVSAGDARAVDAAADAEGWHVDGPELDGSRLRLTATGPPAALRLRLRNLRLNATAGTARCAVSVRAPGAAGFETLAEPEVTTVPVITGLRAKDVAIQKNATATYTWKITGVNTKDVTYSGCLAGPRMKPVYYSKDQLKPKVLDDGRCSWESPGLDDWVVMFFLTAHHGADAHCAATPVFVKDAAVEFGDLDAKGSVRIVHRAQDIFTELELIDSAEDQVAGTAPGDGLDRRRKVKGAVNGRDVDTYTELVFPYAGTATSDGLLTIAYTEDEGTACPSLLLEIIPPPPVHRTELHTRQNAAPLVAPLKEWHIQPDTTFTVPVLCGSSVTFHTPLYWKGTRKLTTQWHAMGGAHPLGGTNTSAGPGEEPE</sequence>